<dbReference type="RefSeq" id="WP_127706098.1">
    <property type="nucleotide sequence ID" value="NZ_SACK01000006.1"/>
</dbReference>
<dbReference type="InterPro" id="IPR003594">
    <property type="entry name" value="HATPase_dom"/>
</dbReference>
<dbReference type="InterPro" id="IPR004358">
    <property type="entry name" value="Sig_transdc_His_kin-like_C"/>
</dbReference>
<dbReference type="GO" id="GO:0004673">
    <property type="term" value="F:protein histidine kinase activity"/>
    <property type="evidence" value="ECO:0007669"/>
    <property type="project" value="UniProtKB-EC"/>
</dbReference>
<reference evidence="8 9" key="1">
    <citation type="submission" date="2019-01" db="EMBL/GenBank/DDBJ databases">
        <authorList>
            <person name="Chen W.-M."/>
        </authorList>
    </citation>
    <scope>NUCLEOTIDE SEQUENCE [LARGE SCALE GENOMIC DNA]</scope>
    <source>
        <strain evidence="8 9">YBJ-36</strain>
    </source>
</reference>
<gene>
    <name evidence="8" type="ORF">EOD41_14345</name>
</gene>
<dbReference type="GO" id="GO:0000160">
    <property type="term" value="P:phosphorelay signal transduction system"/>
    <property type="evidence" value="ECO:0007669"/>
    <property type="project" value="UniProtKB-KW"/>
</dbReference>
<name>A0A437MR78_9SPHI</name>
<keyword evidence="9" id="KW-1185">Reference proteome</keyword>
<evidence type="ECO:0000313" key="8">
    <source>
        <dbReference type="EMBL" id="RVU00136.1"/>
    </source>
</evidence>
<keyword evidence="6" id="KW-1133">Transmembrane helix</keyword>
<evidence type="ECO:0000313" key="9">
    <source>
        <dbReference type="Proteomes" id="UP000282759"/>
    </source>
</evidence>
<feature type="domain" description="Histidine kinase" evidence="7">
    <location>
        <begin position="491"/>
        <end position="681"/>
    </location>
</feature>
<dbReference type="PANTHER" id="PTHR24421">
    <property type="entry name" value="NITRATE/NITRITE SENSOR PROTEIN NARX-RELATED"/>
    <property type="match status" value="1"/>
</dbReference>
<keyword evidence="3" id="KW-0808">Transferase</keyword>
<dbReference type="SUPFAM" id="SSF55874">
    <property type="entry name" value="ATPase domain of HSP90 chaperone/DNA topoisomerase II/histidine kinase"/>
    <property type="match status" value="1"/>
</dbReference>
<sequence length="681" mass="76427">MLLLGNLHYILTHLMRRLQLFLLFSLGVCINCIAQLTPHTQQRIDSLFSIAHEPFFKQTRQFNISLLWIEQLAVQDKQFAMLAKVYIIKAELNLHAADTIAAITEINKAVGLLSYIDNESTVSNSQALLAALYIRAGNKNRGTNLLRQSALGGRDRVTFSDEWLSTIHARAQANALLNDNKALQLDYNGAANMARKAGAQPLYRVNNLFAESFLQAGDTNKAFEVLDALISDTGFTAAQTKQLYSRLIIYSVKAGRFGKLTEYYSRLKKLNNMVTGKELQNESLLATGLYKEYLGINKDAEAAYIQLVTDYEQHGPTQTNIEGMIRLANLYVKTAPYRASYYFDLLKKELTGGLLQTPTGKLYRQTLAAYKSGNTSPLIKQDTAYQNRLSVATRELEYQYQVLKEKQDNALLKQRQQLQAIIHAKQRQQYVLYILILALIIVVTAGIILLMNWRRKQARKTHEAEKLRLEHEHKAILAKALTKAQEEERAAIAETLHSEVAAMLAVARLNLSADERQATPANGKQIRVAADILARLTQTIRDMSHRLMPLGLKQMGLEAAINEIAKEINQTGMVGVETLFVNVNSAALPDDMQINIYRMVQELFQNMLKHAHARHAFLQVAQHTDSLNIIFEDDGVGVISEEKLTGAGLVMMRKRAEYYGGSLTIDTRNGGGSTFVIDLKI</sequence>
<evidence type="ECO:0000256" key="4">
    <source>
        <dbReference type="ARBA" id="ARBA00022777"/>
    </source>
</evidence>
<comment type="caution">
    <text evidence="8">The sequence shown here is derived from an EMBL/GenBank/DDBJ whole genome shotgun (WGS) entry which is preliminary data.</text>
</comment>
<comment type="catalytic activity">
    <reaction evidence="1">
        <text>ATP + protein L-histidine = ADP + protein N-phospho-L-histidine.</text>
        <dbReference type="EC" id="2.7.13.3"/>
    </reaction>
</comment>
<evidence type="ECO:0000256" key="2">
    <source>
        <dbReference type="ARBA" id="ARBA00012438"/>
    </source>
</evidence>
<keyword evidence="6" id="KW-0812">Transmembrane</keyword>
<evidence type="ECO:0000256" key="5">
    <source>
        <dbReference type="ARBA" id="ARBA00023012"/>
    </source>
</evidence>
<dbReference type="EC" id="2.7.13.3" evidence="2"/>
<dbReference type="PROSITE" id="PS50109">
    <property type="entry name" value="HIS_KIN"/>
    <property type="match status" value="1"/>
</dbReference>
<dbReference type="PANTHER" id="PTHR24421:SF10">
    <property type="entry name" value="NITRATE_NITRITE SENSOR PROTEIN NARQ"/>
    <property type="match status" value="1"/>
</dbReference>
<dbReference type="CDD" id="cd16917">
    <property type="entry name" value="HATPase_UhpB-NarQ-NarX-like"/>
    <property type="match status" value="1"/>
</dbReference>
<dbReference type="EMBL" id="SACK01000006">
    <property type="protein sequence ID" value="RVU00136.1"/>
    <property type="molecule type" value="Genomic_DNA"/>
</dbReference>
<dbReference type="PRINTS" id="PR00344">
    <property type="entry name" value="BCTRLSENSOR"/>
</dbReference>
<dbReference type="Proteomes" id="UP000282759">
    <property type="component" value="Unassembled WGS sequence"/>
</dbReference>
<dbReference type="Gene3D" id="3.30.565.10">
    <property type="entry name" value="Histidine kinase-like ATPase, C-terminal domain"/>
    <property type="match status" value="1"/>
</dbReference>
<protein>
    <recommendedName>
        <fullName evidence="2">histidine kinase</fullName>
        <ecNumber evidence="2">2.7.13.3</ecNumber>
    </recommendedName>
</protein>
<evidence type="ECO:0000256" key="1">
    <source>
        <dbReference type="ARBA" id="ARBA00000085"/>
    </source>
</evidence>
<keyword evidence="6" id="KW-0472">Membrane</keyword>
<keyword evidence="4" id="KW-0418">Kinase</keyword>
<evidence type="ECO:0000256" key="6">
    <source>
        <dbReference type="SAM" id="Phobius"/>
    </source>
</evidence>
<evidence type="ECO:0000259" key="7">
    <source>
        <dbReference type="PROSITE" id="PS50109"/>
    </source>
</evidence>
<dbReference type="Pfam" id="PF02518">
    <property type="entry name" value="HATPase_c"/>
    <property type="match status" value="1"/>
</dbReference>
<dbReference type="OrthoDB" id="5401121at2"/>
<feature type="transmembrane region" description="Helical" evidence="6">
    <location>
        <begin position="430"/>
        <end position="451"/>
    </location>
</feature>
<dbReference type="InterPro" id="IPR050482">
    <property type="entry name" value="Sensor_HK_TwoCompSys"/>
</dbReference>
<accession>A0A437MR78</accession>
<organism evidence="8 9">
    <name type="scientific">Mucilaginibacter limnophilus</name>
    <dbReference type="NCBI Taxonomy" id="1932778"/>
    <lineage>
        <taxon>Bacteria</taxon>
        <taxon>Pseudomonadati</taxon>
        <taxon>Bacteroidota</taxon>
        <taxon>Sphingobacteriia</taxon>
        <taxon>Sphingobacteriales</taxon>
        <taxon>Sphingobacteriaceae</taxon>
        <taxon>Mucilaginibacter</taxon>
    </lineage>
</organism>
<dbReference type="SMART" id="SM00387">
    <property type="entry name" value="HATPase_c"/>
    <property type="match status" value="1"/>
</dbReference>
<dbReference type="InterPro" id="IPR036890">
    <property type="entry name" value="HATPase_C_sf"/>
</dbReference>
<evidence type="ECO:0000256" key="3">
    <source>
        <dbReference type="ARBA" id="ARBA00022679"/>
    </source>
</evidence>
<dbReference type="InterPro" id="IPR005467">
    <property type="entry name" value="His_kinase_dom"/>
</dbReference>
<proteinExistence type="predicted"/>
<dbReference type="AlphaFoldDB" id="A0A437MR78"/>
<keyword evidence="5" id="KW-0902">Two-component regulatory system</keyword>